<dbReference type="Pfam" id="PF00120">
    <property type="entry name" value="Gln-synt_C"/>
    <property type="match status" value="1"/>
</dbReference>
<evidence type="ECO:0000256" key="4">
    <source>
        <dbReference type="ARBA" id="ARBA00022840"/>
    </source>
</evidence>
<proteinExistence type="inferred from homology"/>
<dbReference type="GO" id="GO:0006542">
    <property type="term" value="P:glutamine biosynthetic process"/>
    <property type="evidence" value="ECO:0007669"/>
    <property type="project" value="InterPro"/>
</dbReference>
<dbReference type="EMBL" id="VRZA01000003">
    <property type="protein sequence ID" value="TXS94320.1"/>
    <property type="molecule type" value="Genomic_DNA"/>
</dbReference>
<accession>A0A5C9A3H2</accession>
<dbReference type="InterPro" id="IPR008147">
    <property type="entry name" value="Gln_synt_N"/>
</dbReference>
<dbReference type="InterPro" id="IPR008146">
    <property type="entry name" value="Gln_synth_cat_dom"/>
</dbReference>
<gene>
    <name evidence="10" type="ORF">FV139_10610</name>
</gene>
<reference evidence="10 11" key="1">
    <citation type="submission" date="2019-08" db="EMBL/GenBank/DDBJ databases">
        <title>Parahaliea maris sp. nov., isolated from the surface seawater.</title>
        <authorList>
            <person name="Liu Y."/>
        </authorList>
    </citation>
    <scope>NUCLEOTIDE SEQUENCE [LARGE SCALE GENOMIC DNA]</scope>
    <source>
        <strain evidence="10 11">HSLHS9</strain>
    </source>
</reference>
<evidence type="ECO:0000313" key="11">
    <source>
        <dbReference type="Proteomes" id="UP000321039"/>
    </source>
</evidence>
<dbReference type="InterPro" id="IPR014746">
    <property type="entry name" value="Gln_synth/guanido_kin_cat_dom"/>
</dbReference>
<dbReference type="SMART" id="SM01230">
    <property type="entry name" value="Gln-synt_C"/>
    <property type="match status" value="1"/>
</dbReference>
<dbReference type="GO" id="GO:0004356">
    <property type="term" value="F:glutamine synthetase activity"/>
    <property type="evidence" value="ECO:0007669"/>
    <property type="project" value="InterPro"/>
</dbReference>
<evidence type="ECO:0000256" key="5">
    <source>
        <dbReference type="ARBA" id="ARBA00022842"/>
    </source>
</evidence>
<keyword evidence="3" id="KW-0547">Nucleotide-binding</keyword>
<keyword evidence="5" id="KW-0460">Magnesium</keyword>
<evidence type="ECO:0000259" key="9">
    <source>
        <dbReference type="PROSITE" id="PS51987"/>
    </source>
</evidence>
<keyword evidence="11" id="KW-1185">Reference proteome</keyword>
<evidence type="ECO:0000256" key="2">
    <source>
        <dbReference type="ARBA" id="ARBA00022598"/>
    </source>
</evidence>
<dbReference type="GO" id="GO:0005524">
    <property type="term" value="F:ATP binding"/>
    <property type="evidence" value="ECO:0007669"/>
    <property type="project" value="UniProtKB-KW"/>
</dbReference>
<dbReference type="PROSITE" id="PS00181">
    <property type="entry name" value="GLNA_ATP"/>
    <property type="match status" value="1"/>
</dbReference>
<feature type="domain" description="GS catalytic" evidence="9">
    <location>
        <begin position="116"/>
        <end position="449"/>
    </location>
</feature>
<keyword evidence="2" id="KW-0436">Ligase</keyword>
<dbReference type="Gene3D" id="3.30.590.10">
    <property type="entry name" value="Glutamine synthetase/guanido kinase, catalytic domain"/>
    <property type="match status" value="1"/>
</dbReference>
<comment type="cofactor">
    <cofactor evidence="1">
        <name>Mg(2+)</name>
        <dbReference type="ChEBI" id="CHEBI:18420"/>
    </cofactor>
</comment>
<comment type="similarity">
    <text evidence="6 7">Belongs to the glutamine synthetase family.</text>
</comment>
<dbReference type="SUPFAM" id="SSF55931">
    <property type="entry name" value="Glutamine synthetase/guanido kinase"/>
    <property type="match status" value="1"/>
</dbReference>
<organism evidence="10 11">
    <name type="scientific">Parahaliea maris</name>
    <dbReference type="NCBI Taxonomy" id="2716870"/>
    <lineage>
        <taxon>Bacteria</taxon>
        <taxon>Pseudomonadati</taxon>
        <taxon>Pseudomonadota</taxon>
        <taxon>Gammaproteobacteria</taxon>
        <taxon>Cellvibrionales</taxon>
        <taxon>Halieaceae</taxon>
        <taxon>Parahaliea</taxon>
    </lineage>
</organism>
<dbReference type="PANTHER" id="PTHR43785:SF12">
    <property type="entry name" value="TYPE-1 GLUTAMINE SYNTHETASE 2"/>
    <property type="match status" value="1"/>
</dbReference>
<dbReference type="GO" id="GO:0006598">
    <property type="term" value="P:polyamine catabolic process"/>
    <property type="evidence" value="ECO:0007669"/>
    <property type="project" value="TreeGrafter"/>
</dbReference>
<dbReference type="PROSITE" id="PS51986">
    <property type="entry name" value="GS_BETA_GRASP"/>
    <property type="match status" value="1"/>
</dbReference>
<evidence type="ECO:0000313" key="10">
    <source>
        <dbReference type="EMBL" id="TXS94320.1"/>
    </source>
</evidence>
<comment type="caution">
    <text evidence="10">The sequence shown here is derived from an EMBL/GenBank/DDBJ whole genome shotgun (WGS) entry which is preliminary data.</text>
</comment>
<dbReference type="Gene3D" id="3.10.20.70">
    <property type="entry name" value="Glutamine synthetase, N-terminal domain"/>
    <property type="match status" value="1"/>
</dbReference>
<keyword evidence="4" id="KW-0067">ATP-binding</keyword>
<evidence type="ECO:0000259" key="8">
    <source>
        <dbReference type="PROSITE" id="PS51986"/>
    </source>
</evidence>
<dbReference type="Proteomes" id="UP000321039">
    <property type="component" value="Unassembled WGS sequence"/>
</dbReference>
<dbReference type="SUPFAM" id="SSF54368">
    <property type="entry name" value="Glutamine synthetase, N-terminal domain"/>
    <property type="match status" value="1"/>
</dbReference>
<dbReference type="InterPro" id="IPR036651">
    <property type="entry name" value="Gln_synt_N_sf"/>
</dbReference>
<name>A0A5C9A3H2_9GAMM</name>
<dbReference type="PROSITE" id="PS51987">
    <property type="entry name" value="GS_CATALYTIC"/>
    <property type="match status" value="1"/>
</dbReference>
<evidence type="ECO:0000256" key="6">
    <source>
        <dbReference type="PROSITE-ProRule" id="PRU01330"/>
    </source>
</evidence>
<dbReference type="AlphaFoldDB" id="A0A5C9A3H2"/>
<evidence type="ECO:0000256" key="3">
    <source>
        <dbReference type="ARBA" id="ARBA00022741"/>
    </source>
</evidence>
<protein>
    <submittedName>
        <fullName evidence="10">Glutamine synthetase</fullName>
    </submittedName>
</protein>
<evidence type="ECO:0000256" key="1">
    <source>
        <dbReference type="ARBA" id="ARBA00001946"/>
    </source>
</evidence>
<sequence>MADSGERLQAFLDAYPDIEVFEVILPDIAGGLRGKWVTRDKIHSVLAGELKLPASSLAFDVFGRDVEAWVFDSGDGDSYCEADIETLVPVPWASRPTGQVLMSMRDPEGTPSPLDTRFLLQGLIDRLQSHGYTPVMATEMEFYLLKDELDEFGRPLHTQTDRVGGFTAAGQTYSLDTMAEMGEVMHAMRDAADAQGLPVDTLIKESAPSQYEINLYHSNDALIAADQAIMLQRAIKGVAREHDLRATFMAKPFGDLAGNGMHVHCSLVDREGNNVFDDGTGAGTPLLREAIAGCMASMADVMLLLAPNLNSYRRFQRGSHAPMAPCWGYENRTVSLRVPADSPAATRIEHRVAGADAHPHLVLAAILAGILYGIENHLEAPEPLEGNAYEQLPPSLPRHWPEALERFAASDIIREYFGDEFHHVYTLLKQQELDEFDRLVTPMEYDACL</sequence>
<dbReference type="InterPro" id="IPR027303">
    <property type="entry name" value="Gln_synth_gly_rich_site"/>
</dbReference>
<dbReference type="PANTHER" id="PTHR43785">
    <property type="entry name" value="GAMMA-GLUTAMYLPUTRESCINE SYNTHETASE"/>
    <property type="match status" value="1"/>
</dbReference>
<feature type="domain" description="GS beta-grasp" evidence="8">
    <location>
        <begin position="16"/>
        <end position="109"/>
    </location>
</feature>
<evidence type="ECO:0000256" key="7">
    <source>
        <dbReference type="RuleBase" id="RU000384"/>
    </source>
</evidence>